<dbReference type="EMBL" id="JABFAI010000045">
    <property type="protein sequence ID" value="KAF4958836.1"/>
    <property type="molecule type" value="Genomic_DNA"/>
</dbReference>
<evidence type="ECO:0000313" key="2">
    <source>
        <dbReference type="EMBL" id="KAF4958836.1"/>
    </source>
</evidence>
<evidence type="ECO:0000313" key="3">
    <source>
        <dbReference type="Proteomes" id="UP000604273"/>
    </source>
</evidence>
<proteinExistence type="predicted"/>
<organism evidence="2 3">
    <name type="scientific">Fusarium gaditjirri</name>
    <dbReference type="NCBI Taxonomy" id="282569"/>
    <lineage>
        <taxon>Eukaryota</taxon>
        <taxon>Fungi</taxon>
        <taxon>Dikarya</taxon>
        <taxon>Ascomycota</taxon>
        <taxon>Pezizomycotina</taxon>
        <taxon>Sordariomycetes</taxon>
        <taxon>Hypocreomycetidae</taxon>
        <taxon>Hypocreales</taxon>
        <taxon>Nectriaceae</taxon>
        <taxon>Fusarium</taxon>
        <taxon>Fusarium nisikadoi species complex</taxon>
    </lineage>
</organism>
<feature type="chain" id="PRO_5034954077" evidence="1">
    <location>
        <begin position="21"/>
        <end position="307"/>
    </location>
</feature>
<gene>
    <name evidence="2" type="ORF">FGADI_2180</name>
</gene>
<keyword evidence="1" id="KW-0732">Signal</keyword>
<reference evidence="2" key="1">
    <citation type="journal article" date="2020" name="BMC Genomics">
        <title>Correction to: Identification and distribution of gene clusters required for synthesis of sphingolipid metabolism inhibitors in diverse species of the filamentous fungus Fusarium.</title>
        <authorList>
            <person name="Kim H.S."/>
            <person name="Lohmar J.M."/>
            <person name="Busman M."/>
            <person name="Brown D.W."/>
            <person name="Naumann T.A."/>
            <person name="Divon H.H."/>
            <person name="Lysoe E."/>
            <person name="Uhlig S."/>
            <person name="Proctor R.H."/>
        </authorList>
    </citation>
    <scope>NUCLEOTIDE SEQUENCE</scope>
    <source>
        <strain evidence="2">NRRL 45417</strain>
    </source>
</reference>
<dbReference type="Proteomes" id="UP000604273">
    <property type="component" value="Unassembled WGS sequence"/>
</dbReference>
<protein>
    <submittedName>
        <fullName evidence="2">Uncharacterized protein</fullName>
    </submittedName>
</protein>
<sequence>MGFFLLSLLIGAVGQIGTAASKPLELAPRADRLCSSGEVEYTDQARDMFTGFSSSYCMLKKPGEEQTWTTGYFWVSISSSADGCAAPASLPENECKDSFKKIIDDCSTGAMISGGNYLWTGPDGTCLKFSIHAEPIERVKTDIEFHPELNEVDIGEGLYSCDDYMKLFDKAKGDCLSVGCAVDKKACDTETCVAIDGTVSAGVDDKFKGYLDQLRGVIAGSCKTEKYTEYYCTPDGICSNVRRVKVQIPSFLGSSTVNNKDDFIANYKVTFSENEKKSSCDIVTALVSAGIGNLPGGSLLGATSILC</sequence>
<feature type="signal peptide" evidence="1">
    <location>
        <begin position="1"/>
        <end position="20"/>
    </location>
</feature>
<name>A0A8H4TJ46_9HYPO</name>
<accession>A0A8H4TJ46</accession>
<evidence type="ECO:0000256" key="1">
    <source>
        <dbReference type="SAM" id="SignalP"/>
    </source>
</evidence>
<keyword evidence="3" id="KW-1185">Reference proteome</keyword>
<reference evidence="2" key="2">
    <citation type="submission" date="2020-05" db="EMBL/GenBank/DDBJ databases">
        <authorList>
            <person name="Kim H.-S."/>
            <person name="Proctor R.H."/>
            <person name="Brown D.W."/>
        </authorList>
    </citation>
    <scope>NUCLEOTIDE SEQUENCE</scope>
    <source>
        <strain evidence="2">NRRL 45417</strain>
    </source>
</reference>
<comment type="caution">
    <text evidence="2">The sequence shown here is derived from an EMBL/GenBank/DDBJ whole genome shotgun (WGS) entry which is preliminary data.</text>
</comment>
<dbReference type="AlphaFoldDB" id="A0A8H4TJ46"/>
<dbReference type="OrthoDB" id="4522623at2759"/>